<evidence type="ECO:0000313" key="2">
    <source>
        <dbReference type="Proteomes" id="UP000270673"/>
    </source>
</evidence>
<dbReference type="AlphaFoldDB" id="A0A3S9VTZ2"/>
<dbReference type="Pfam" id="PF17170">
    <property type="entry name" value="DUF5128"/>
    <property type="match status" value="1"/>
</dbReference>
<proteinExistence type="predicted"/>
<dbReference type="Proteomes" id="UP000270673">
    <property type="component" value="Chromosome"/>
</dbReference>
<dbReference type="EMBL" id="CP032819">
    <property type="protein sequence ID" value="AZS29959.1"/>
    <property type="molecule type" value="Genomic_DNA"/>
</dbReference>
<dbReference type="KEGG" id="buy:D8S85_10660"/>
<gene>
    <name evidence="1" type="ORF">D8S85_10660</name>
</gene>
<sequence length="350" mass="40616">MSKYLIVCAILSCILDCKQSEVSRETIIRMDLKKMHQIDMHGEYARQICLTNDGTSVLIDEVKKVLLAGDQYIVQCKNKVLGFDVQTGTQKMAFSGQWGENRTFLHLWDTWVEGETICMYDIKDKKVFRCDLNGKNSDVTFVTNKGEDNPFQVLVKTVEGNYVGKRAYGGMEDCELNLYDKNFEFVKEIGDLKIKSGIYIGYPFFVYRPSEILYYRYFYNNIYAIDDKQNVSVKYYIDFGENNMPFDLSWRDEYDCIDFINSSEEDYAILVSNIYESDKYFCFRFLWKKKKCLGVYDKSNGKTASFMFDSSPSDSVVDVYAFDDKVLLVNQDGDKTCLTTISVDDLLKND</sequence>
<protein>
    <submittedName>
        <fullName evidence="1">6-bladed beta-propeller</fullName>
    </submittedName>
</protein>
<organism evidence="1 2">
    <name type="scientific">Butyricimonas faecalis</name>
    <dbReference type="NCBI Taxonomy" id="2093856"/>
    <lineage>
        <taxon>Bacteria</taxon>
        <taxon>Pseudomonadati</taxon>
        <taxon>Bacteroidota</taxon>
        <taxon>Bacteroidia</taxon>
        <taxon>Bacteroidales</taxon>
        <taxon>Odoribacteraceae</taxon>
        <taxon>Butyricimonas</taxon>
    </lineage>
</organism>
<name>A0A3S9VTZ2_9BACT</name>
<dbReference type="RefSeq" id="WP_106480678.1">
    <property type="nucleotide sequence ID" value="NZ_CP032819.1"/>
</dbReference>
<reference evidence="1 2" key="1">
    <citation type="submission" date="2018-10" db="EMBL/GenBank/DDBJ databases">
        <title>Butyricimonas faecalis sp. nov., isolated from human faeces and emended description of the genus Butyricimonas.</title>
        <authorList>
            <person name="Le Roy T."/>
            <person name="Van der Smissen P."/>
            <person name="Paquot A."/>
            <person name="Delzenne N."/>
            <person name="Muccioli G."/>
            <person name="Collet J.-F."/>
            <person name="Cani P.D."/>
        </authorList>
    </citation>
    <scope>NUCLEOTIDE SEQUENCE [LARGE SCALE GENOMIC DNA]</scope>
    <source>
        <strain evidence="1 2">H184</strain>
    </source>
</reference>
<keyword evidence="2" id="KW-1185">Reference proteome</keyword>
<evidence type="ECO:0000313" key="1">
    <source>
        <dbReference type="EMBL" id="AZS29959.1"/>
    </source>
</evidence>
<dbReference type="OrthoDB" id="1094788at2"/>
<accession>A0A3S9VTZ2</accession>